<evidence type="ECO:0000256" key="4">
    <source>
        <dbReference type="SAM" id="MobiDB-lite"/>
    </source>
</evidence>
<dbReference type="SUPFAM" id="SSF47413">
    <property type="entry name" value="lambda repressor-like DNA-binding domains"/>
    <property type="match status" value="1"/>
</dbReference>
<keyword evidence="2" id="KW-0238">DNA-binding</keyword>
<dbReference type="PROSITE" id="PS50932">
    <property type="entry name" value="HTH_LACI_2"/>
    <property type="match status" value="1"/>
</dbReference>
<keyword evidence="3" id="KW-0804">Transcription</keyword>
<comment type="caution">
    <text evidence="5">The sequence shown here is derived from an EMBL/GenBank/DDBJ whole genome shotgun (WGS) entry which is preliminary data.</text>
</comment>
<gene>
    <name evidence="5" type="ORF">GUH15_14990</name>
</gene>
<dbReference type="GO" id="GO:0000976">
    <property type="term" value="F:transcription cis-regulatory region binding"/>
    <property type="evidence" value="ECO:0007669"/>
    <property type="project" value="TreeGrafter"/>
</dbReference>
<dbReference type="CDD" id="cd06295">
    <property type="entry name" value="PBP1_CelR"/>
    <property type="match status" value="1"/>
</dbReference>
<keyword evidence="1" id="KW-0805">Transcription regulation</keyword>
<accession>A0A8I0H6S1</accession>
<dbReference type="InterPro" id="IPR046335">
    <property type="entry name" value="LacI/GalR-like_sensor"/>
</dbReference>
<dbReference type="Gene3D" id="1.10.260.40">
    <property type="entry name" value="lambda repressor-like DNA-binding domains"/>
    <property type="match status" value="1"/>
</dbReference>
<dbReference type="GO" id="GO:0003700">
    <property type="term" value="F:DNA-binding transcription factor activity"/>
    <property type="evidence" value="ECO:0007669"/>
    <property type="project" value="TreeGrafter"/>
</dbReference>
<dbReference type="InterPro" id="IPR010982">
    <property type="entry name" value="Lambda_DNA-bd_dom_sf"/>
</dbReference>
<organism evidence="5 6">
    <name type="scientific">Xanthomonas citri pv. citri</name>
    <dbReference type="NCBI Taxonomy" id="611301"/>
    <lineage>
        <taxon>Bacteria</taxon>
        <taxon>Pseudomonadati</taxon>
        <taxon>Pseudomonadota</taxon>
        <taxon>Gammaproteobacteria</taxon>
        <taxon>Lysobacterales</taxon>
        <taxon>Lysobacteraceae</taxon>
        <taxon>Xanthomonas</taxon>
    </lineage>
</organism>
<dbReference type="EMBL" id="JAABFR010001242">
    <property type="protein sequence ID" value="MBD4337337.1"/>
    <property type="molecule type" value="Genomic_DNA"/>
</dbReference>
<dbReference type="InterPro" id="IPR000843">
    <property type="entry name" value="HTH_LacI"/>
</dbReference>
<reference evidence="5" key="1">
    <citation type="submission" date="2020-01" db="EMBL/GenBank/DDBJ databases">
        <authorList>
            <person name="Richard D."/>
        </authorList>
    </citation>
    <scope>NUCLEOTIDE SEQUENCE</scope>
    <source>
        <strain evidence="5">JP541</strain>
    </source>
</reference>
<dbReference type="Pfam" id="PF13377">
    <property type="entry name" value="Peripla_BP_3"/>
    <property type="match status" value="1"/>
</dbReference>
<protein>
    <submittedName>
        <fullName evidence="5">Substrate-binding domain-containing protein</fullName>
    </submittedName>
</protein>
<dbReference type="InterPro" id="IPR028082">
    <property type="entry name" value="Peripla_BP_I"/>
</dbReference>
<dbReference type="PANTHER" id="PTHR30146">
    <property type="entry name" value="LACI-RELATED TRANSCRIPTIONAL REPRESSOR"/>
    <property type="match status" value="1"/>
</dbReference>
<dbReference type="Pfam" id="PF00356">
    <property type="entry name" value="LacI"/>
    <property type="match status" value="1"/>
</dbReference>
<evidence type="ECO:0000313" key="6">
    <source>
        <dbReference type="Proteomes" id="UP000653002"/>
    </source>
</evidence>
<feature type="region of interest" description="Disordered" evidence="4">
    <location>
        <begin position="343"/>
        <end position="376"/>
    </location>
</feature>
<evidence type="ECO:0000256" key="1">
    <source>
        <dbReference type="ARBA" id="ARBA00023015"/>
    </source>
</evidence>
<dbReference type="Gene3D" id="3.40.50.2300">
    <property type="match status" value="2"/>
</dbReference>
<evidence type="ECO:0000256" key="3">
    <source>
        <dbReference type="ARBA" id="ARBA00023163"/>
    </source>
</evidence>
<evidence type="ECO:0000256" key="2">
    <source>
        <dbReference type="ARBA" id="ARBA00023125"/>
    </source>
</evidence>
<proteinExistence type="predicted"/>
<dbReference type="AlphaFoldDB" id="A0A8I0H6S1"/>
<dbReference type="Proteomes" id="UP000653002">
    <property type="component" value="Unassembled WGS sequence"/>
</dbReference>
<sequence length="376" mass="40240">MPIMTIKGKATSLDIAYLAGVSQPTVSRALRGSPMVNEETRKRILRIARELNYKVDKNASSLRLRNAGTLALLFFEDPTADDSLINPFFHSMLGSITRACALQGYDLLVSFQQLSKDWQADYEDSNKADGIILLGYGDYQQSRQRLQLLVEQGTHFVRWGAALPGQPGISIGSDNYQGGLDITDHLLAQGCRRIAFLGHASNHYPEFEERYRGHATALAQHGLVADPALQFDAITTELSGYSACLALLDSGNAFDAVCAASDLIAIGAMRALRERGLRVPQDVAVSGFDDIALAASVAPALSTVQQDTKQAGTLLVESLVALIRGEAAQSRTIPVRLALRDSSRSSGLQPPLGWAPSGAEAGDAMTGRAADGAVRG</sequence>
<dbReference type="SMART" id="SM00354">
    <property type="entry name" value="HTH_LACI"/>
    <property type="match status" value="1"/>
</dbReference>
<evidence type="ECO:0000313" key="5">
    <source>
        <dbReference type="EMBL" id="MBD4337337.1"/>
    </source>
</evidence>
<dbReference type="PANTHER" id="PTHR30146:SF120">
    <property type="entry name" value="ALANINE RACEMASE"/>
    <property type="match status" value="1"/>
</dbReference>
<dbReference type="CDD" id="cd01392">
    <property type="entry name" value="HTH_LacI"/>
    <property type="match status" value="1"/>
</dbReference>
<dbReference type="SUPFAM" id="SSF53822">
    <property type="entry name" value="Periplasmic binding protein-like I"/>
    <property type="match status" value="1"/>
</dbReference>
<name>A0A8I0H6S1_XANCI</name>